<accession>A0A0C2WCN2</accession>
<proteinExistence type="predicted"/>
<dbReference type="HOGENOM" id="CLU_1138590_0_0_1"/>
<reference evidence="2" key="2">
    <citation type="submission" date="2015-01" db="EMBL/GenBank/DDBJ databases">
        <title>Evolutionary Origins and Diversification of the Mycorrhizal Mutualists.</title>
        <authorList>
            <consortium name="DOE Joint Genome Institute"/>
            <consortium name="Mycorrhizal Genomics Consortium"/>
            <person name="Kohler A."/>
            <person name="Kuo A."/>
            <person name="Nagy L.G."/>
            <person name="Floudas D."/>
            <person name="Copeland A."/>
            <person name="Barry K.W."/>
            <person name="Cichocki N."/>
            <person name="Veneault-Fourrey C."/>
            <person name="LaButti K."/>
            <person name="Lindquist E.A."/>
            <person name="Lipzen A."/>
            <person name="Lundell T."/>
            <person name="Morin E."/>
            <person name="Murat C."/>
            <person name="Riley R."/>
            <person name="Ohm R."/>
            <person name="Sun H."/>
            <person name="Tunlid A."/>
            <person name="Henrissat B."/>
            <person name="Grigoriev I.V."/>
            <person name="Hibbett D.S."/>
            <person name="Martin F."/>
        </authorList>
    </citation>
    <scope>NUCLEOTIDE SEQUENCE [LARGE SCALE GENOMIC DNA]</scope>
    <source>
        <strain evidence="2">MAFF 305830</strain>
    </source>
</reference>
<organism evidence="1 2">
    <name type="scientific">Serendipita vermifera MAFF 305830</name>
    <dbReference type="NCBI Taxonomy" id="933852"/>
    <lineage>
        <taxon>Eukaryota</taxon>
        <taxon>Fungi</taxon>
        <taxon>Dikarya</taxon>
        <taxon>Basidiomycota</taxon>
        <taxon>Agaricomycotina</taxon>
        <taxon>Agaricomycetes</taxon>
        <taxon>Sebacinales</taxon>
        <taxon>Serendipitaceae</taxon>
        <taxon>Serendipita</taxon>
    </lineage>
</organism>
<protein>
    <submittedName>
        <fullName evidence="1">Uncharacterized protein</fullName>
    </submittedName>
</protein>
<evidence type="ECO:0000313" key="1">
    <source>
        <dbReference type="EMBL" id="KIM24213.1"/>
    </source>
</evidence>
<name>A0A0C2WCN2_SERVB</name>
<gene>
    <name evidence="1" type="ORF">M408DRAFT_27191</name>
</gene>
<dbReference type="AlphaFoldDB" id="A0A0C2WCN2"/>
<reference evidence="1 2" key="1">
    <citation type="submission" date="2014-04" db="EMBL/GenBank/DDBJ databases">
        <authorList>
            <consortium name="DOE Joint Genome Institute"/>
            <person name="Kuo A."/>
            <person name="Zuccaro A."/>
            <person name="Kohler A."/>
            <person name="Nagy L.G."/>
            <person name="Floudas D."/>
            <person name="Copeland A."/>
            <person name="Barry K.W."/>
            <person name="Cichocki N."/>
            <person name="Veneault-Fourrey C."/>
            <person name="LaButti K."/>
            <person name="Lindquist E.A."/>
            <person name="Lipzen A."/>
            <person name="Lundell T."/>
            <person name="Morin E."/>
            <person name="Murat C."/>
            <person name="Sun H."/>
            <person name="Tunlid A."/>
            <person name="Henrissat B."/>
            <person name="Grigoriev I.V."/>
            <person name="Hibbett D.S."/>
            <person name="Martin F."/>
            <person name="Nordberg H.P."/>
            <person name="Cantor M.N."/>
            <person name="Hua S.X."/>
        </authorList>
    </citation>
    <scope>NUCLEOTIDE SEQUENCE [LARGE SCALE GENOMIC DNA]</scope>
    <source>
        <strain evidence="1 2">MAFF 305830</strain>
    </source>
</reference>
<keyword evidence="2" id="KW-1185">Reference proteome</keyword>
<dbReference type="EMBL" id="KN824326">
    <property type="protein sequence ID" value="KIM24213.1"/>
    <property type="molecule type" value="Genomic_DNA"/>
</dbReference>
<evidence type="ECO:0000313" key="2">
    <source>
        <dbReference type="Proteomes" id="UP000054097"/>
    </source>
</evidence>
<sequence>MFSTCPTREFYNFLVDPSLTYIWKRVREGFVVVKRAVILSDGKPDLSEPISPMEIINLPGSKCIMQVSLEKAPIPDPFSGQSEYAMARMLFGRKTCLECGEEYSGKPRSFPLPLPFCPECTQSKDGIFDEKHYVQKTDALKEFQEHILISHPGVDKDALDLLWRALPKARPQNRIDIEYALRPSWNRLLAEFADIVTNGSISAVTEFLQVGQDEGNERKNEYSRMGPYYLHFQAILMTPINMNL</sequence>
<dbReference type="Proteomes" id="UP000054097">
    <property type="component" value="Unassembled WGS sequence"/>
</dbReference>